<reference evidence="3 4" key="3">
    <citation type="journal article" date="2010" name="BMC Genomics">
        <title>Transcriptome sequencing and comparative analysis of cucumber flowers with different sex types.</title>
        <authorList>
            <person name="Guo S."/>
            <person name="Zheng Y."/>
            <person name="Joung J.G."/>
            <person name="Liu S."/>
            <person name="Zhang Z."/>
            <person name="Crasta O.R."/>
            <person name="Sobral B.W."/>
            <person name="Xu Y."/>
            <person name="Huang S."/>
            <person name="Fei Z."/>
        </authorList>
    </citation>
    <scope>NUCLEOTIDE SEQUENCE [LARGE SCALE GENOMIC DNA]</scope>
    <source>
        <strain evidence="4">cv. 9930</strain>
    </source>
</reference>
<dbReference type="Proteomes" id="UP000029981">
    <property type="component" value="Chromosome 6"/>
</dbReference>
<dbReference type="KEGG" id="csv:105435724"/>
<keyword evidence="1" id="KW-0472">Membrane</keyword>
<reference evidence="3 4" key="2">
    <citation type="journal article" date="2009" name="PLoS ONE">
        <title>An integrated genetic and cytogenetic map of the cucumber genome.</title>
        <authorList>
            <person name="Ren Y."/>
            <person name="Zhang Z."/>
            <person name="Liu J."/>
            <person name="Staub J.E."/>
            <person name="Han Y."/>
            <person name="Cheng Z."/>
            <person name="Li X."/>
            <person name="Lu J."/>
            <person name="Miao H."/>
            <person name="Kang H."/>
            <person name="Xie B."/>
            <person name="Gu X."/>
            <person name="Wang X."/>
            <person name="Du Y."/>
            <person name="Jin W."/>
            <person name="Huang S."/>
        </authorList>
    </citation>
    <scope>NUCLEOTIDE SEQUENCE [LARGE SCALE GENOMIC DNA]</scope>
    <source>
        <strain evidence="4">cv. 9930</strain>
    </source>
</reference>
<proteinExistence type="predicted"/>
<keyword evidence="1" id="KW-1133">Transmembrane helix</keyword>
<dbReference type="Pfam" id="PF03168">
    <property type="entry name" value="LEA_2"/>
    <property type="match status" value="1"/>
</dbReference>
<organism evidence="3 4">
    <name type="scientific">Cucumis sativus</name>
    <name type="common">Cucumber</name>
    <dbReference type="NCBI Taxonomy" id="3659"/>
    <lineage>
        <taxon>Eukaryota</taxon>
        <taxon>Viridiplantae</taxon>
        <taxon>Streptophyta</taxon>
        <taxon>Embryophyta</taxon>
        <taxon>Tracheophyta</taxon>
        <taxon>Spermatophyta</taxon>
        <taxon>Magnoliopsida</taxon>
        <taxon>eudicotyledons</taxon>
        <taxon>Gunneridae</taxon>
        <taxon>Pentapetalae</taxon>
        <taxon>rosids</taxon>
        <taxon>fabids</taxon>
        <taxon>Cucurbitales</taxon>
        <taxon>Cucurbitaceae</taxon>
        <taxon>Benincaseae</taxon>
        <taxon>Cucumis</taxon>
    </lineage>
</organism>
<accession>A0A0A0KD33</accession>
<evidence type="ECO:0000313" key="4">
    <source>
        <dbReference type="Proteomes" id="UP000029981"/>
    </source>
</evidence>
<gene>
    <name evidence="3" type="ORF">Csa_6G006820</name>
</gene>
<dbReference type="PANTHER" id="PTHR31852">
    <property type="entry name" value="LATE EMBRYOGENESIS ABUNDANT (LEA) HYDROXYPROLINE-RICH GLYCOPROTEIN FAMILY"/>
    <property type="match status" value="1"/>
</dbReference>
<evidence type="ECO:0000313" key="3">
    <source>
        <dbReference type="EMBL" id="KGN45696.1"/>
    </source>
</evidence>
<evidence type="ECO:0000259" key="2">
    <source>
        <dbReference type="Pfam" id="PF03168"/>
    </source>
</evidence>
<dbReference type="InterPro" id="IPR004864">
    <property type="entry name" value="LEA_2"/>
</dbReference>
<keyword evidence="4" id="KW-1185">Reference proteome</keyword>
<feature type="domain" description="Late embryogenesis abundant protein LEA-2 subgroup" evidence="2">
    <location>
        <begin position="101"/>
        <end position="197"/>
    </location>
</feature>
<reference evidence="3 4" key="4">
    <citation type="journal article" date="2011" name="BMC Genomics">
        <title>RNA-Seq improves annotation of protein-coding genes in the cucumber genome.</title>
        <authorList>
            <person name="Li Z."/>
            <person name="Zhang Z."/>
            <person name="Yan P."/>
            <person name="Huang S."/>
            <person name="Fei Z."/>
            <person name="Lin K."/>
        </authorList>
    </citation>
    <scope>NUCLEOTIDE SEQUENCE [LARGE SCALE GENOMIC DNA]</scope>
    <source>
        <strain evidence="4">cv. 9930</strain>
    </source>
</reference>
<evidence type="ECO:0000256" key="1">
    <source>
        <dbReference type="SAM" id="Phobius"/>
    </source>
</evidence>
<name>A0A0A0KD33_CUCSA</name>
<keyword evidence="1" id="KW-0812">Transmembrane</keyword>
<dbReference type="Gene3D" id="2.60.40.1820">
    <property type="match status" value="1"/>
</dbReference>
<dbReference type="Gramene" id="KGN45696">
    <property type="protein sequence ID" value="KGN45696"/>
    <property type="gene ID" value="Csa_6G006820"/>
</dbReference>
<dbReference type="EMBL" id="CM002927">
    <property type="protein sequence ID" value="KGN45696.1"/>
    <property type="molecule type" value="Genomic_DNA"/>
</dbReference>
<dbReference type="eggNOG" id="ENOG502QSZC">
    <property type="taxonomic scope" value="Eukaryota"/>
</dbReference>
<dbReference type="SUPFAM" id="SSF117070">
    <property type="entry name" value="LEA14-like"/>
    <property type="match status" value="1"/>
</dbReference>
<dbReference type="InterPro" id="IPR055301">
    <property type="entry name" value="Lea14-like_2"/>
</dbReference>
<feature type="transmembrane region" description="Helical" evidence="1">
    <location>
        <begin position="40"/>
        <end position="64"/>
    </location>
</feature>
<sequence>MVDKDQAQPLTPATLNRLSSDNGETRLHLKRIQRKRFIKCCSFIVALLMIPTIVIIIILMFTLFQIKDPIIQMNRVSITKLELINNVIPKPGSNVSLTADVSVKNPNMASFKYSNTTTTLFINETVIGEVRGPSGKAKARQTVRMNVTIDIVADRVLSNLNNDVSLGKVRLRSFSRIPGKVKLLHFIGRNVVVKMNCTFVINIFSKSIEDQKCKRKMKM</sequence>
<dbReference type="OrthoDB" id="764273at2759"/>
<reference evidence="3 4" key="1">
    <citation type="journal article" date="2009" name="Nat. Genet.">
        <title>The genome of the cucumber, Cucumis sativus L.</title>
        <authorList>
            <person name="Huang S."/>
            <person name="Li R."/>
            <person name="Zhang Z."/>
            <person name="Li L."/>
            <person name="Gu X."/>
            <person name="Fan W."/>
            <person name="Lucas W.J."/>
            <person name="Wang X."/>
            <person name="Xie B."/>
            <person name="Ni P."/>
            <person name="Ren Y."/>
            <person name="Zhu H."/>
            <person name="Li J."/>
            <person name="Lin K."/>
            <person name="Jin W."/>
            <person name="Fei Z."/>
            <person name="Li G."/>
            <person name="Staub J."/>
            <person name="Kilian A."/>
            <person name="van der Vossen E.A."/>
            <person name="Wu Y."/>
            <person name="Guo J."/>
            <person name="He J."/>
            <person name="Jia Z."/>
            <person name="Ren Y."/>
            <person name="Tian G."/>
            <person name="Lu Y."/>
            <person name="Ruan J."/>
            <person name="Qian W."/>
            <person name="Wang M."/>
            <person name="Huang Q."/>
            <person name="Li B."/>
            <person name="Xuan Z."/>
            <person name="Cao J."/>
            <person name="Asan"/>
            <person name="Wu Z."/>
            <person name="Zhang J."/>
            <person name="Cai Q."/>
            <person name="Bai Y."/>
            <person name="Zhao B."/>
            <person name="Han Y."/>
            <person name="Li Y."/>
            <person name="Li X."/>
            <person name="Wang S."/>
            <person name="Shi Q."/>
            <person name="Liu S."/>
            <person name="Cho W.K."/>
            <person name="Kim J.Y."/>
            <person name="Xu Y."/>
            <person name="Heller-Uszynska K."/>
            <person name="Miao H."/>
            <person name="Cheng Z."/>
            <person name="Zhang S."/>
            <person name="Wu J."/>
            <person name="Yang Y."/>
            <person name="Kang H."/>
            <person name="Li M."/>
            <person name="Liang H."/>
            <person name="Ren X."/>
            <person name="Shi Z."/>
            <person name="Wen M."/>
            <person name="Jian M."/>
            <person name="Yang H."/>
            <person name="Zhang G."/>
            <person name="Yang Z."/>
            <person name="Chen R."/>
            <person name="Liu S."/>
            <person name="Li J."/>
            <person name="Ma L."/>
            <person name="Liu H."/>
            <person name="Zhou Y."/>
            <person name="Zhao J."/>
            <person name="Fang X."/>
            <person name="Li G."/>
            <person name="Fang L."/>
            <person name="Li Y."/>
            <person name="Liu D."/>
            <person name="Zheng H."/>
            <person name="Zhang Y."/>
            <person name="Qin N."/>
            <person name="Li Z."/>
            <person name="Yang G."/>
            <person name="Yang S."/>
            <person name="Bolund L."/>
            <person name="Kristiansen K."/>
            <person name="Zheng H."/>
            <person name="Li S."/>
            <person name="Zhang X."/>
            <person name="Yang H."/>
            <person name="Wang J."/>
            <person name="Sun R."/>
            <person name="Zhang B."/>
            <person name="Jiang S."/>
            <person name="Wang J."/>
            <person name="Du Y."/>
            <person name="Li S."/>
        </authorList>
    </citation>
    <scope>NUCLEOTIDE SEQUENCE [LARGE SCALE GENOMIC DNA]</scope>
    <source>
        <strain evidence="4">cv. 9930</strain>
    </source>
</reference>
<dbReference type="STRING" id="3659.A0A0A0KD33"/>
<dbReference type="AlphaFoldDB" id="A0A0A0KD33"/>
<dbReference type="OMA" id="IVRMNIT"/>
<protein>
    <recommendedName>
        <fullName evidence="2">Late embryogenesis abundant protein LEA-2 subgroup domain-containing protein</fullName>
    </recommendedName>
</protein>